<evidence type="ECO:0000256" key="4">
    <source>
        <dbReference type="ARBA" id="ARBA00022692"/>
    </source>
</evidence>
<evidence type="ECO:0000256" key="3">
    <source>
        <dbReference type="ARBA" id="ARBA00022679"/>
    </source>
</evidence>
<keyword evidence="9" id="KW-1185">Reference proteome</keyword>
<dbReference type="GO" id="GO:0000139">
    <property type="term" value="C:Golgi membrane"/>
    <property type="evidence" value="ECO:0007669"/>
    <property type="project" value="UniProtKB-SubCell"/>
</dbReference>
<dbReference type="EMBL" id="JAPFFJ010000007">
    <property type="protein sequence ID" value="KAJ6422886.1"/>
    <property type="molecule type" value="Genomic_DNA"/>
</dbReference>
<evidence type="ECO:0000256" key="1">
    <source>
        <dbReference type="ARBA" id="ARBA00004394"/>
    </source>
</evidence>
<proteinExistence type="predicted"/>
<keyword evidence="5" id="KW-1133">Transmembrane helix</keyword>
<accession>A0AAD6KG37</accession>
<dbReference type="Proteomes" id="UP001162972">
    <property type="component" value="Chromosome 19"/>
</dbReference>
<keyword evidence="4" id="KW-0812">Transmembrane</keyword>
<evidence type="ECO:0000256" key="7">
    <source>
        <dbReference type="ARBA" id="ARBA00023136"/>
    </source>
</evidence>
<evidence type="ECO:0000313" key="8">
    <source>
        <dbReference type="EMBL" id="KAJ6422886.1"/>
    </source>
</evidence>
<reference evidence="8 9" key="1">
    <citation type="journal article" date="2023" name="Int. J. Mol. Sci.">
        <title>De Novo Assembly and Annotation of 11 Diverse Shrub Willow (Salix) Genomes Reveals Novel Gene Organization in Sex-Linked Regions.</title>
        <authorList>
            <person name="Hyden B."/>
            <person name="Feng K."/>
            <person name="Yates T.B."/>
            <person name="Jawdy S."/>
            <person name="Cereghino C."/>
            <person name="Smart L.B."/>
            <person name="Muchero W."/>
        </authorList>
    </citation>
    <scope>NUCLEOTIDE SEQUENCE [LARGE SCALE GENOMIC DNA]</scope>
    <source>
        <tissue evidence="8">Shoot tip</tissue>
    </source>
</reference>
<gene>
    <name evidence="8" type="ORF">OIU84_027795</name>
</gene>
<evidence type="ECO:0000313" key="9">
    <source>
        <dbReference type="Proteomes" id="UP001162972"/>
    </source>
</evidence>
<comment type="subcellular location">
    <subcellularLocation>
        <location evidence="1">Golgi apparatus membrane</location>
    </subcellularLocation>
</comment>
<sequence length="100" mass="11035">MERLTSTQMIPDAFQGGKLNLSHGSGSNPNVQRTRVYQLSIGAACGLSWPSDRVIIQVLDGSTDPTIKYMVELESEMGKQRDKHKISSLSLTFYGAPFPF</sequence>
<comment type="caution">
    <text evidence="8">The sequence shown here is derived from an EMBL/GenBank/DDBJ whole genome shotgun (WGS) entry which is preliminary data.</text>
</comment>
<organism evidence="8 9">
    <name type="scientific">Salix udensis</name>
    <dbReference type="NCBI Taxonomy" id="889485"/>
    <lineage>
        <taxon>Eukaryota</taxon>
        <taxon>Viridiplantae</taxon>
        <taxon>Streptophyta</taxon>
        <taxon>Embryophyta</taxon>
        <taxon>Tracheophyta</taxon>
        <taxon>Spermatophyta</taxon>
        <taxon>Magnoliopsida</taxon>
        <taxon>eudicotyledons</taxon>
        <taxon>Gunneridae</taxon>
        <taxon>Pentapetalae</taxon>
        <taxon>rosids</taxon>
        <taxon>fabids</taxon>
        <taxon>Malpighiales</taxon>
        <taxon>Salicaceae</taxon>
        <taxon>Saliceae</taxon>
        <taxon>Salix</taxon>
    </lineage>
</organism>
<dbReference type="PANTHER" id="PTHR32044">
    <property type="entry name" value="GLUCOMANNAN 4-BETA-MANNOSYLTRANSFERASE 9"/>
    <property type="match status" value="1"/>
</dbReference>
<evidence type="ECO:0000256" key="5">
    <source>
        <dbReference type="ARBA" id="ARBA00022989"/>
    </source>
</evidence>
<evidence type="ECO:0000256" key="6">
    <source>
        <dbReference type="ARBA" id="ARBA00023034"/>
    </source>
</evidence>
<dbReference type="AlphaFoldDB" id="A0AAD6KG37"/>
<protein>
    <submittedName>
        <fullName evidence="8">Uncharacterized protein</fullName>
    </submittedName>
</protein>
<keyword evidence="6" id="KW-0333">Golgi apparatus</keyword>
<name>A0AAD6KG37_9ROSI</name>
<keyword evidence="2" id="KW-0328">Glycosyltransferase</keyword>
<evidence type="ECO:0000256" key="2">
    <source>
        <dbReference type="ARBA" id="ARBA00022676"/>
    </source>
</evidence>
<keyword evidence="3" id="KW-0808">Transferase</keyword>
<dbReference type="GO" id="GO:0051753">
    <property type="term" value="F:mannan synthase activity"/>
    <property type="evidence" value="ECO:0007669"/>
    <property type="project" value="TreeGrafter"/>
</dbReference>
<keyword evidence="7" id="KW-0472">Membrane</keyword>
<dbReference type="PANTHER" id="PTHR32044:SF77">
    <property type="entry name" value="GLUCOMANNAN 4-BETA-MANNOSYLTRANSFERASE 9"/>
    <property type="match status" value="1"/>
</dbReference>